<dbReference type="SUPFAM" id="SSF52540">
    <property type="entry name" value="P-loop containing nucleoside triphosphate hydrolases"/>
    <property type="match status" value="1"/>
</dbReference>
<feature type="domain" description="Sulfotransferase" evidence="5">
    <location>
        <begin position="135"/>
        <end position="390"/>
    </location>
</feature>
<evidence type="ECO:0000259" key="5">
    <source>
        <dbReference type="Pfam" id="PF00685"/>
    </source>
</evidence>
<gene>
    <name evidence="6" type="ORF">QN277_029027</name>
</gene>
<sequence length="394" mass="45460">MNREEISETEKKERRRVGVGGRGKGRRRRRRLEGQHSHTSLDLSYAFRIYHFLHTSSSIIITMAAEKSPNSDDPVHPKYLHEDEELSQQCKDLIATLPTESGWINDQLHQYNGFWFAKWHLQGIINCQNHFQAQDSDILLVTTPKSGTTWLKALAFAILNRNNHYHSHLLTTNPQDLVPFLDMNLYYQKAIPDLSLMPSPRLFATHLPYLLLPESVKQSGCKIVYLCRNPKDLFVSAWHFVNKIRSETRGSLSIEDSFDKFCRGVIGFGPFWEHMLGYYKESLERPDKVMFLRFEELKDEPVKILKLLAKFIGSGFSKDEENGKVVENILKLCSFEGLSNLEVNKSGKNQLGVVNSAFFRTGEVGDWKNFLTLDMIKRLDDIAQEKLGKYGLKF</sequence>
<accession>A0AAE1J4N5</accession>
<evidence type="ECO:0000313" key="6">
    <source>
        <dbReference type="EMBL" id="KAK4263640.1"/>
    </source>
</evidence>
<dbReference type="EMBL" id="JAWXYG010000009">
    <property type="protein sequence ID" value="KAK4263640.1"/>
    <property type="molecule type" value="Genomic_DNA"/>
</dbReference>
<dbReference type="InterPro" id="IPR000863">
    <property type="entry name" value="Sulfotransferase_dom"/>
</dbReference>
<evidence type="ECO:0000256" key="3">
    <source>
        <dbReference type="RuleBase" id="RU361155"/>
    </source>
</evidence>
<evidence type="ECO:0000256" key="2">
    <source>
        <dbReference type="ARBA" id="ARBA00022679"/>
    </source>
</evidence>
<dbReference type="InterPro" id="IPR027417">
    <property type="entry name" value="P-loop_NTPase"/>
</dbReference>
<organism evidence="6 7">
    <name type="scientific">Acacia crassicarpa</name>
    <name type="common">northern wattle</name>
    <dbReference type="NCBI Taxonomy" id="499986"/>
    <lineage>
        <taxon>Eukaryota</taxon>
        <taxon>Viridiplantae</taxon>
        <taxon>Streptophyta</taxon>
        <taxon>Embryophyta</taxon>
        <taxon>Tracheophyta</taxon>
        <taxon>Spermatophyta</taxon>
        <taxon>Magnoliopsida</taxon>
        <taxon>eudicotyledons</taxon>
        <taxon>Gunneridae</taxon>
        <taxon>Pentapetalae</taxon>
        <taxon>rosids</taxon>
        <taxon>fabids</taxon>
        <taxon>Fabales</taxon>
        <taxon>Fabaceae</taxon>
        <taxon>Caesalpinioideae</taxon>
        <taxon>mimosoid clade</taxon>
        <taxon>Acacieae</taxon>
        <taxon>Acacia</taxon>
    </lineage>
</organism>
<dbReference type="Gene3D" id="3.40.50.300">
    <property type="entry name" value="P-loop containing nucleotide triphosphate hydrolases"/>
    <property type="match status" value="1"/>
</dbReference>
<keyword evidence="7" id="KW-1185">Reference proteome</keyword>
<comment type="similarity">
    <text evidence="1 3">Belongs to the sulfotransferase 1 family.</text>
</comment>
<evidence type="ECO:0000256" key="4">
    <source>
        <dbReference type="SAM" id="MobiDB-lite"/>
    </source>
</evidence>
<reference evidence="6" key="1">
    <citation type="submission" date="2023-10" db="EMBL/GenBank/DDBJ databases">
        <title>Chromosome-level genome of the transformable northern wattle, Acacia crassicarpa.</title>
        <authorList>
            <person name="Massaro I."/>
            <person name="Sinha N.R."/>
            <person name="Poethig S."/>
            <person name="Leichty A.R."/>
        </authorList>
    </citation>
    <scope>NUCLEOTIDE SEQUENCE</scope>
    <source>
        <strain evidence="6">Acra3RX</strain>
        <tissue evidence="6">Leaf</tissue>
    </source>
</reference>
<proteinExistence type="inferred from homology"/>
<feature type="region of interest" description="Disordered" evidence="4">
    <location>
        <begin position="1"/>
        <end position="35"/>
    </location>
</feature>
<dbReference type="GO" id="GO:0008146">
    <property type="term" value="F:sulfotransferase activity"/>
    <property type="evidence" value="ECO:0007669"/>
    <property type="project" value="InterPro"/>
</dbReference>
<feature type="compositionally biased region" description="Basic residues" evidence="4">
    <location>
        <begin position="13"/>
        <end position="31"/>
    </location>
</feature>
<name>A0AAE1J4N5_9FABA</name>
<dbReference type="EC" id="2.8.2.-" evidence="3"/>
<dbReference type="PANTHER" id="PTHR11783">
    <property type="entry name" value="SULFOTRANSFERASE SULT"/>
    <property type="match status" value="1"/>
</dbReference>
<feature type="compositionally biased region" description="Basic and acidic residues" evidence="4">
    <location>
        <begin position="1"/>
        <end position="12"/>
    </location>
</feature>
<protein>
    <recommendedName>
        <fullName evidence="3">Sulfotransferase</fullName>
        <ecNumber evidence="3">2.8.2.-</ecNumber>
    </recommendedName>
</protein>
<evidence type="ECO:0000313" key="7">
    <source>
        <dbReference type="Proteomes" id="UP001293593"/>
    </source>
</evidence>
<dbReference type="Pfam" id="PF00685">
    <property type="entry name" value="Sulfotransfer_1"/>
    <property type="match status" value="1"/>
</dbReference>
<dbReference type="AlphaFoldDB" id="A0AAE1J4N5"/>
<keyword evidence="2 3" id="KW-0808">Transferase</keyword>
<comment type="caution">
    <text evidence="6">The sequence shown here is derived from an EMBL/GenBank/DDBJ whole genome shotgun (WGS) entry which is preliminary data.</text>
</comment>
<evidence type="ECO:0000256" key="1">
    <source>
        <dbReference type="ARBA" id="ARBA00005771"/>
    </source>
</evidence>
<dbReference type="Proteomes" id="UP001293593">
    <property type="component" value="Unassembled WGS sequence"/>
</dbReference>